<dbReference type="AlphaFoldDB" id="A0AB34IUC8"/>
<proteinExistence type="predicted"/>
<feature type="region of interest" description="Disordered" evidence="1">
    <location>
        <begin position="292"/>
        <end position="369"/>
    </location>
</feature>
<sequence>MAANEDSFKFEYGADFPSALDTLSYAIQGRGMGHSFSPAELLTQLNIAAEYKEKTIRRPGKGKRLEASTFEGEMETESRKNAQAACHRLIIPKAKDEIPDIFLRRLDAHRTAAEALIPPLQPPETNVDFLKRMTAVKANTYPNAIILPKGDQESDAEFESRLNVAKECPGLVLPRGKSETADHFKFRMAQQAKSKQTIMPKGVDESERIFKKRAEIQYVCNFTIHPFDIKRETEEQCFNVRLTAHRELCMIPIEPGDMSVLKKFAAEIKKEATYDVDASQLNAKLEEEKQQLEAAKAEKEEARRQSAAASKQAKSDQAREEDELDEEEAQKEKEEHEKKMQAMLEQQKEAAAAKKKAEEEAANRKQSFDEESISFSTIGFMPLKKLLMERGVPKDAVFSCSNKVALKEVAAKHNCKIVFID</sequence>
<feature type="compositionally biased region" description="Basic and acidic residues" evidence="1">
    <location>
        <begin position="292"/>
        <end position="304"/>
    </location>
</feature>
<gene>
    <name evidence="2" type="ORF">AB1Y20_007226</name>
</gene>
<feature type="compositionally biased region" description="Acidic residues" evidence="1">
    <location>
        <begin position="319"/>
        <end position="329"/>
    </location>
</feature>
<protein>
    <recommendedName>
        <fullName evidence="4">FACT complex subunit</fullName>
    </recommendedName>
</protein>
<feature type="compositionally biased region" description="Basic and acidic residues" evidence="1">
    <location>
        <begin position="330"/>
        <end position="368"/>
    </location>
</feature>
<keyword evidence="3" id="KW-1185">Reference proteome</keyword>
<evidence type="ECO:0000313" key="3">
    <source>
        <dbReference type="Proteomes" id="UP001515480"/>
    </source>
</evidence>
<evidence type="ECO:0008006" key="4">
    <source>
        <dbReference type="Google" id="ProtNLM"/>
    </source>
</evidence>
<dbReference type="Proteomes" id="UP001515480">
    <property type="component" value="Unassembled WGS sequence"/>
</dbReference>
<dbReference type="EMBL" id="JBGBPQ010000017">
    <property type="protein sequence ID" value="KAL1507607.1"/>
    <property type="molecule type" value="Genomic_DNA"/>
</dbReference>
<accession>A0AB34IUC8</accession>
<reference evidence="2 3" key="1">
    <citation type="journal article" date="2024" name="Science">
        <title>Giant polyketide synthase enzymes in the biosynthesis of giant marine polyether toxins.</title>
        <authorList>
            <person name="Fallon T.R."/>
            <person name="Shende V.V."/>
            <person name="Wierzbicki I.H."/>
            <person name="Pendleton A.L."/>
            <person name="Watervoot N.F."/>
            <person name="Auber R.P."/>
            <person name="Gonzalez D.J."/>
            <person name="Wisecaver J.H."/>
            <person name="Moore B.S."/>
        </authorList>
    </citation>
    <scope>NUCLEOTIDE SEQUENCE [LARGE SCALE GENOMIC DNA]</scope>
    <source>
        <strain evidence="2 3">12B1</strain>
    </source>
</reference>
<evidence type="ECO:0000256" key="1">
    <source>
        <dbReference type="SAM" id="MobiDB-lite"/>
    </source>
</evidence>
<comment type="caution">
    <text evidence="2">The sequence shown here is derived from an EMBL/GenBank/DDBJ whole genome shotgun (WGS) entry which is preliminary data.</text>
</comment>
<evidence type="ECO:0000313" key="2">
    <source>
        <dbReference type="EMBL" id="KAL1507607.1"/>
    </source>
</evidence>
<name>A0AB34IUC8_PRYPA</name>
<organism evidence="2 3">
    <name type="scientific">Prymnesium parvum</name>
    <name type="common">Toxic golden alga</name>
    <dbReference type="NCBI Taxonomy" id="97485"/>
    <lineage>
        <taxon>Eukaryota</taxon>
        <taxon>Haptista</taxon>
        <taxon>Haptophyta</taxon>
        <taxon>Prymnesiophyceae</taxon>
        <taxon>Prymnesiales</taxon>
        <taxon>Prymnesiaceae</taxon>
        <taxon>Prymnesium</taxon>
    </lineage>
</organism>